<evidence type="ECO:0000256" key="5">
    <source>
        <dbReference type="ARBA" id="ARBA00023002"/>
    </source>
</evidence>
<dbReference type="AlphaFoldDB" id="A0A543ATT0"/>
<comment type="caution">
    <text evidence="7">The sequence shown here is derived from an EMBL/GenBank/DDBJ whole genome shotgun (WGS) entry which is preliminary data.</text>
</comment>
<evidence type="ECO:0000256" key="3">
    <source>
        <dbReference type="ARBA" id="ARBA00022630"/>
    </source>
</evidence>
<protein>
    <submittedName>
        <fullName evidence="7">Aclacinomycin oxidase</fullName>
    </submittedName>
</protein>
<evidence type="ECO:0000256" key="4">
    <source>
        <dbReference type="ARBA" id="ARBA00022827"/>
    </source>
</evidence>
<comment type="similarity">
    <text evidence="2">Belongs to the oxygen-dependent FAD-linked oxidoreductase family.</text>
</comment>
<dbReference type="EMBL" id="VFOW01000001">
    <property type="protein sequence ID" value="TQL75997.1"/>
    <property type="molecule type" value="Genomic_DNA"/>
</dbReference>
<dbReference type="GO" id="GO:0016491">
    <property type="term" value="F:oxidoreductase activity"/>
    <property type="evidence" value="ECO:0007669"/>
    <property type="project" value="UniProtKB-KW"/>
</dbReference>
<feature type="domain" description="FAD-binding PCMH-type" evidence="6">
    <location>
        <begin position="69"/>
        <end position="247"/>
    </location>
</feature>
<dbReference type="Gene3D" id="3.40.462.20">
    <property type="match status" value="1"/>
</dbReference>
<dbReference type="InterPro" id="IPR016166">
    <property type="entry name" value="FAD-bd_PCMH"/>
</dbReference>
<dbReference type="Pfam" id="PF01565">
    <property type="entry name" value="FAD_binding_4"/>
    <property type="match status" value="1"/>
</dbReference>
<evidence type="ECO:0000313" key="7">
    <source>
        <dbReference type="EMBL" id="TQL75997.1"/>
    </source>
</evidence>
<dbReference type="Pfam" id="PF08031">
    <property type="entry name" value="BBE"/>
    <property type="match status" value="1"/>
</dbReference>
<dbReference type="SUPFAM" id="SSF56176">
    <property type="entry name" value="FAD-binding/transporter-associated domain-like"/>
    <property type="match status" value="1"/>
</dbReference>
<dbReference type="InParanoid" id="A0A543ATT0"/>
<dbReference type="PANTHER" id="PTHR42973">
    <property type="entry name" value="BINDING OXIDOREDUCTASE, PUTATIVE (AFU_ORTHOLOGUE AFUA_1G17690)-RELATED"/>
    <property type="match status" value="1"/>
</dbReference>
<dbReference type="RefSeq" id="WP_142036742.1">
    <property type="nucleotide sequence ID" value="NZ_JBHTGS010000001.1"/>
</dbReference>
<dbReference type="OrthoDB" id="545125at2"/>
<organism evidence="7 8">
    <name type="scientific">Stackebrandtia endophytica</name>
    <dbReference type="NCBI Taxonomy" id="1496996"/>
    <lineage>
        <taxon>Bacteria</taxon>
        <taxon>Bacillati</taxon>
        <taxon>Actinomycetota</taxon>
        <taxon>Actinomycetes</taxon>
        <taxon>Glycomycetales</taxon>
        <taxon>Glycomycetaceae</taxon>
        <taxon>Stackebrandtia</taxon>
    </lineage>
</organism>
<dbReference type="Gene3D" id="3.30.465.10">
    <property type="match status" value="1"/>
</dbReference>
<dbReference type="InterPro" id="IPR016169">
    <property type="entry name" value="FAD-bd_PCMH_sub2"/>
</dbReference>
<evidence type="ECO:0000259" key="6">
    <source>
        <dbReference type="PROSITE" id="PS51387"/>
    </source>
</evidence>
<name>A0A543ATT0_9ACTN</name>
<dbReference type="GO" id="GO:0071949">
    <property type="term" value="F:FAD binding"/>
    <property type="evidence" value="ECO:0007669"/>
    <property type="project" value="InterPro"/>
</dbReference>
<accession>A0A543ATT0</accession>
<reference evidence="7 8" key="1">
    <citation type="submission" date="2019-06" db="EMBL/GenBank/DDBJ databases">
        <title>Sequencing the genomes of 1000 actinobacteria strains.</title>
        <authorList>
            <person name="Klenk H.-P."/>
        </authorList>
    </citation>
    <scope>NUCLEOTIDE SEQUENCE [LARGE SCALE GENOMIC DNA]</scope>
    <source>
        <strain evidence="7 8">DSM 45928</strain>
    </source>
</reference>
<dbReference type="InterPro" id="IPR006311">
    <property type="entry name" value="TAT_signal"/>
</dbReference>
<sequence length="536" mass="58667">MTNSNRRAILVGGAALGGVAAGLSLAGLNSSAFAESAADGCAPPLGPVTVTPDDPRYRYLVSRGINLRFDKQPEHIHVVGSTEQVVEAVQAAVDAGKRVTVRSGGHCFDNLVDNDEIIIDMSAMRGVHFDPEYNAFSLEPGPTLTEMYRQLYLGWGVTIPSGSCPGVGVGGHILGGGYGPMSRTHGLSVDHLYGVEVVTVDADGRAKATVATREADDPHRDLWWAHTGGGGGNFGIVTRYLMRSPVDSTDPTELLPKPPAQVLTFASIWNWADLDEESFSRIVAQHGQWHEDNSEPGSPNAGLHTVLMLNSRKTEVLLLAGEVKGDDPEAILDEYLATIGEGVSAQPFVSREWRPWLSNMLNTGMEEINEPSRAKIKNGYLRKRFTDDQISVLWEYLSDEEVQTFGSTWLVSYGGQVNAVDPEATAVAQRGSILKAIYINGWADAEADETQLAWVRDLYSDIYADTDGVPAPDERNEGCFINYADTDLADPELNRSDTSWHELYYGRNYARLQRIKADWDPLDVFHHDLSIRPDTH</sequence>
<evidence type="ECO:0000256" key="1">
    <source>
        <dbReference type="ARBA" id="ARBA00001974"/>
    </source>
</evidence>
<dbReference type="PROSITE" id="PS51387">
    <property type="entry name" value="FAD_PCMH"/>
    <property type="match status" value="1"/>
</dbReference>
<keyword evidence="8" id="KW-1185">Reference proteome</keyword>
<evidence type="ECO:0000313" key="8">
    <source>
        <dbReference type="Proteomes" id="UP000317043"/>
    </source>
</evidence>
<keyword evidence="3" id="KW-0285">Flavoprotein</keyword>
<dbReference type="InterPro" id="IPR050416">
    <property type="entry name" value="FAD-linked_Oxidoreductase"/>
</dbReference>
<dbReference type="InterPro" id="IPR036318">
    <property type="entry name" value="FAD-bd_PCMH-like_sf"/>
</dbReference>
<dbReference type="PROSITE" id="PS51318">
    <property type="entry name" value="TAT"/>
    <property type="match status" value="1"/>
</dbReference>
<proteinExistence type="inferred from homology"/>
<keyword evidence="5" id="KW-0560">Oxidoreductase</keyword>
<dbReference type="PANTHER" id="PTHR42973:SF39">
    <property type="entry name" value="FAD-BINDING PCMH-TYPE DOMAIN-CONTAINING PROTEIN"/>
    <property type="match status" value="1"/>
</dbReference>
<gene>
    <name evidence="7" type="ORF">FB566_1517</name>
</gene>
<dbReference type="InterPro" id="IPR012951">
    <property type="entry name" value="BBE"/>
</dbReference>
<keyword evidence="4" id="KW-0274">FAD</keyword>
<comment type="cofactor">
    <cofactor evidence="1">
        <name>FAD</name>
        <dbReference type="ChEBI" id="CHEBI:57692"/>
    </cofactor>
</comment>
<dbReference type="FunCoup" id="A0A543ATT0">
    <property type="interactions" value="3"/>
</dbReference>
<dbReference type="Proteomes" id="UP000317043">
    <property type="component" value="Unassembled WGS sequence"/>
</dbReference>
<dbReference type="InterPro" id="IPR006094">
    <property type="entry name" value="Oxid_FAD_bind_N"/>
</dbReference>
<evidence type="ECO:0000256" key="2">
    <source>
        <dbReference type="ARBA" id="ARBA00005466"/>
    </source>
</evidence>